<sequence length="167" mass="19069">MTKFTAEVLTNYGLHISQINALGLPRVIHFKFICRANRIEPTFEMFNVFYRVTYTSGFYSFNSRTGNFIPCSSNPPKSLHDWKHKFFYIRRGVIPVDMRYRAKNEGIPKVSVIAGFAQQAWYKKVTEKATSISQLDEMALVGARMSLLWALKNPLGVPVYGYGGKPC</sequence>
<dbReference type="Gramene" id="mRNA:HanXRQr2_Chr14g0635651">
    <property type="protein sequence ID" value="mRNA:HanXRQr2_Chr14g0635651"/>
    <property type="gene ID" value="HanXRQr2_Chr14g0635651"/>
</dbReference>
<dbReference type="PANTHER" id="PTHR31099">
    <property type="entry name" value="OS06G0165300 PROTEIN"/>
    <property type="match status" value="1"/>
</dbReference>
<comment type="caution">
    <text evidence="1">The sequence shown here is derived from an EMBL/GenBank/DDBJ whole genome shotgun (WGS) entry which is preliminary data.</text>
</comment>
<evidence type="ECO:0000313" key="2">
    <source>
        <dbReference type="Proteomes" id="UP000215914"/>
    </source>
</evidence>
<accession>A0A9K3H6V9</accession>
<keyword evidence="2" id="KW-1185">Reference proteome</keyword>
<dbReference type="PANTHER" id="PTHR31099:SF49">
    <property type="entry name" value="MYOSIN HEAVY CHAIN-LIKE PROTEIN"/>
    <property type="match status" value="1"/>
</dbReference>
<evidence type="ECO:0000313" key="1">
    <source>
        <dbReference type="EMBL" id="KAF5768371.1"/>
    </source>
</evidence>
<dbReference type="EMBL" id="MNCJ02000329">
    <property type="protein sequence ID" value="KAF5768371.1"/>
    <property type="molecule type" value="Genomic_DNA"/>
</dbReference>
<reference evidence="1" key="2">
    <citation type="submission" date="2020-06" db="EMBL/GenBank/DDBJ databases">
        <title>Helianthus annuus Genome sequencing and assembly Release 2.</title>
        <authorList>
            <person name="Gouzy J."/>
            <person name="Langlade N."/>
            <person name="Munos S."/>
        </authorList>
    </citation>
    <scope>NUCLEOTIDE SEQUENCE</scope>
    <source>
        <tissue evidence="1">Leaves</tissue>
    </source>
</reference>
<dbReference type="Proteomes" id="UP000215914">
    <property type="component" value="Unassembled WGS sequence"/>
</dbReference>
<gene>
    <name evidence="1" type="ORF">HanXRQr2_Chr14g0635651</name>
</gene>
<reference evidence="1" key="1">
    <citation type="journal article" date="2017" name="Nature">
        <title>The sunflower genome provides insights into oil metabolism, flowering and Asterid evolution.</title>
        <authorList>
            <person name="Badouin H."/>
            <person name="Gouzy J."/>
            <person name="Grassa C.J."/>
            <person name="Murat F."/>
            <person name="Staton S.E."/>
            <person name="Cottret L."/>
            <person name="Lelandais-Briere C."/>
            <person name="Owens G.L."/>
            <person name="Carrere S."/>
            <person name="Mayjonade B."/>
            <person name="Legrand L."/>
            <person name="Gill N."/>
            <person name="Kane N.C."/>
            <person name="Bowers J.E."/>
            <person name="Hubner S."/>
            <person name="Bellec A."/>
            <person name="Berard A."/>
            <person name="Berges H."/>
            <person name="Blanchet N."/>
            <person name="Boniface M.C."/>
            <person name="Brunel D."/>
            <person name="Catrice O."/>
            <person name="Chaidir N."/>
            <person name="Claudel C."/>
            <person name="Donnadieu C."/>
            <person name="Faraut T."/>
            <person name="Fievet G."/>
            <person name="Helmstetter N."/>
            <person name="King M."/>
            <person name="Knapp S.J."/>
            <person name="Lai Z."/>
            <person name="Le Paslier M.C."/>
            <person name="Lippi Y."/>
            <person name="Lorenzon L."/>
            <person name="Mandel J.R."/>
            <person name="Marage G."/>
            <person name="Marchand G."/>
            <person name="Marquand E."/>
            <person name="Bret-Mestries E."/>
            <person name="Morien E."/>
            <person name="Nambeesan S."/>
            <person name="Nguyen T."/>
            <person name="Pegot-Espagnet P."/>
            <person name="Pouilly N."/>
            <person name="Raftis F."/>
            <person name="Sallet E."/>
            <person name="Schiex T."/>
            <person name="Thomas J."/>
            <person name="Vandecasteele C."/>
            <person name="Vares D."/>
            <person name="Vear F."/>
            <person name="Vautrin S."/>
            <person name="Crespi M."/>
            <person name="Mangin B."/>
            <person name="Burke J.M."/>
            <person name="Salse J."/>
            <person name="Munos S."/>
            <person name="Vincourt P."/>
            <person name="Rieseberg L.H."/>
            <person name="Langlade N.B."/>
        </authorList>
    </citation>
    <scope>NUCLEOTIDE SEQUENCE</scope>
    <source>
        <tissue evidence="1">Leaves</tissue>
    </source>
</reference>
<dbReference type="AlphaFoldDB" id="A0A9K3H6V9"/>
<name>A0A9K3H6V9_HELAN</name>
<protein>
    <submittedName>
        <fullName evidence="1">Uncharacterized protein</fullName>
    </submittedName>
</protein>
<organism evidence="1 2">
    <name type="scientific">Helianthus annuus</name>
    <name type="common">Common sunflower</name>
    <dbReference type="NCBI Taxonomy" id="4232"/>
    <lineage>
        <taxon>Eukaryota</taxon>
        <taxon>Viridiplantae</taxon>
        <taxon>Streptophyta</taxon>
        <taxon>Embryophyta</taxon>
        <taxon>Tracheophyta</taxon>
        <taxon>Spermatophyta</taxon>
        <taxon>Magnoliopsida</taxon>
        <taxon>eudicotyledons</taxon>
        <taxon>Gunneridae</taxon>
        <taxon>Pentapetalae</taxon>
        <taxon>asterids</taxon>
        <taxon>campanulids</taxon>
        <taxon>Asterales</taxon>
        <taxon>Asteraceae</taxon>
        <taxon>Asteroideae</taxon>
        <taxon>Heliantheae alliance</taxon>
        <taxon>Heliantheae</taxon>
        <taxon>Helianthus</taxon>
    </lineage>
</organism>
<proteinExistence type="predicted"/>